<keyword evidence="9" id="KW-1185">Reference proteome</keyword>
<dbReference type="InterPro" id="IPR002933">
    <property type="entry name" value="Peptidase_M20"/>
</dbReference>
<feature type="region of interest" description="Disordered" evidence="6">
    <location>
        <begin position="372"/>
        <end position="393"/>
    </location>
</feature>
<protein>
    <submittedName>
        <fullName evidence="8">M20/M25/M40 family metallo-hydrolase</fullName>
    </submittedName>
</protein>
<dbReference type="OrthoDB" id="9792335at2"/>
<accession>A0A5B9EGZ2</accession>
<evidence type="ECO:0000313" key="8">
    <source>
        <dbReference type="EMBL" id="QEE31318.1"/>
    </source>
</evidence>
<dbReference type="Proteomes" id="UP000321820">
    <property type="component" value="Chromosome"/>
</dbReference>
<dbReference type="Gene3D" id="1.10.150.900">
    <property type="match status" value="1"/>
</dbReference>
<comment type="similarity">
    <text evidence="1">Belongs to the peptidase M20A family.</text>
</comment>
<evidence type="ECO:0000256" key="5">
    <source>
        <dbReference type="ARBA" id="ARBA00022833"/>
    </source>
</evidence>
<dbReference type="Pfam" id="PF07687">
    <property type="entry name" value="M20_dimer"/>
    <property type="match status" value="1"/>
</dbReference>
<dbReference type="GO" id="GO:0008233">
    <property type="term" value="F:peptidase activity"/>
    <property type="evidence" value="ECO:0007669"/>
    <property type="project" value="UniProtKB-KW"/>
</dbReference>
<dbReference type="Gene3D" id="3.30.70.360">
    <property type="match status" value="1"/>
</dbReference>
<dbReference type="EMBL" id="CP042806">
    <property type="protein sequence ID" value="QEE31318.1"/>
    <property type="molecule type" value="Genomic_DNA"/>
</dbReference>
<dbReference type="Pfam" id="PF01546">
    <property type="entry name" value="Peptidase_M20"/>
    <property type="match status" value="1"/>
</dbReference>
<evidence type="ECO:0000256" key="4">
    <source>
        <dbReference type="ARBA" id="ARBA00022801"/>
    </source>
</evidence>
<keyword evidence="3" id="KW-0479">Metal-binding</keyword>
<evidence type="ECO:0000256" key="6">
    <source>
        <dbReference type="SAM" id="MobiDB-lite"/>
    </source>
</evidence>
<dbReference type="GO" id="GO:0046872">
    <property type="term" value="F:metal ion binding"/>
    <property type="evidence" value="ECO:0007669"/>
    <property type="project" value="UniProtKB-KW"/>
</dbReference>
<dbReference type="SUPFAM" id="SSF53187">
    <property type="entry name" value="Zn-dependent exopeptidases"/>
    <property type="match status" value="1"/>
</dbReference>
<dbReference type="InterPro" id="IPR036264">
    <property type="entry name" value="Bact_exopeptidase_dim_dom"/>
</dbReference>
<dbReference type="PANTHER" id="PTHR45962:SF1">
    <property type="entry name" value="N-FATTY-ACYL-AMINO ACID SYNTHASE_HYDROLASE PM20D1"/>
    <property type="match status" value="1"/>
</dbReference>
<reference evidence="8 9" key="1">
    <citation type="submission" date="2019-08" db="EMBL/GenBank/DDBJ databases">
        <title>Complete genome sequence of Terriglobus albidus strain ORNL.</title>
        <authorList>
            <person name="Podar M."/>
        </authorList>
    </citation>
    <scope>NUCLEOTIDE SEQUENCE [LARGE SCALE GENOMIC DNA]</scope>
    <source>
        <strain evidence="8 9">ORNL</strain>
    </source>
</reference>
<evidence type="ECO:0000259" key="7">
    <source>
        <dbReference type="Pfam" id="PF07687"/>
    </source>
</evidence>
<organism evidence="8 9">
    <name type="scientific">Terriglobus albidus</name>
    <dbReference type="NCBI Taxonomy" id="1592106"/>
    <lineage>
        <taxon>Bacteria</taxon>
        <taxon>Pseudomonadati</taxon>
        <taxon>Acidobacteriota</taxon>
        <taxon>Terriglobia</taxon>
        <taxon>Terriglobales</taxon>
        <taxon>Acidobacteriaceae</taxon>
        <taxon>Terriglobus</taxon>
    </lineage>
</organism>
<evidence type="ECO:0000256" key="3">
    <source>
        <dbReference type="ARBA" id="ARBA00022723"/>
    </source>
</evidence>
<keyword evidence="5" id="KW-0862">Zinc</keyword>
<name>A0A5B9EGZ2_9BACT</name>
<dbReference type="PANTHER" id="PTHR45962">
    <property type="entry name" value="N-FATTY-ACYL-AMINO ACID SYNTHASE/HYDROLASE PM20D1"/>
    <property type="match status" value="1"/>
</dbReference>
<dbReference type="Gene3D" id="3.40.630.10">
    <property type="entry name" value="Zn peptidases"/>
    <property type="match status" value="1"/>
</dbReference>
<dbReference type="AlphaFoldDB" id="A0A5B9EGZ2"/>
<dbReference type="KEGG" id="talb:FTW19_12290"/>
<dbReference type="SUPFAM" id="SSF55031">
    <property type="entry name" value="Bacterial exopeptidase dimerisation domain"/>
    <property type="match status" value="1"/>
</dbReference>
<dbReference type="InterPro" id="IPR011650">
    <property type="entry name" value="Peptidase_M20_dimer"/>
</dbReference>
<dbReference type="InterPro" id="IPR047177">
    <property type="entry name" value="Pept_M20A"/>
</dbReference>
<evidence type="ECO:0000313" key="9">
    <source>
        <dbReference type="Proteomes" id="UP000321820"/>
    </source>
</evidence>
<proteinExistence type="inferred from homology"/>
<evidence type="ECO:0000256" key="2">
    <source>
        <dbReference type="ARBA" id="ARBA00022670"/>
    </source>
</evidence>
<gene>
    <name evidence="8" type="ORF">FTW19_12290</name>
</gene>
<dbReference type="GO" id="GO:0006508">
    <property type="term" value="P:proteolysis"/>
    <property type="evidence" value="ECO:0007669"/>
    <property type="project" value="UniProtKB-KW"/>
</dbReference>
<sequence>MKTAAAGIVLGVVCAVSVPAQSGRNAGNGEVAEARAIFKQLIEINTTDSVGSVTAAAEAMRQRLLDAGFPAADLKLLGPNDRKMNLVARYRGKQGSTLKPMLVICHLDVVEANRSDWSTDPFVFTEKDGYFYGRGTYDVKDGDAAAIEAFLRMKRDGFVPSRDIILALTADEEGGASNGVGWLMQHHPEEMQAEFVINPDGGGMTTVNGKPYSLNVEATEKTYADYVLTATSPGGHSSEPMPGNAIYRLVAALAKVEKYQFPFELNEVTRAQFAALAKLDGGRPGADRIAVLKTPPDPGALKRLNENPEIYPALHTTCVATMIQGGHAPNALPNKVQANVNCRILPGHTQEQVREELVRVIGDGEVKVAYKSDGGRVSDTAPNRTSAAPPPPLPAVFDPLKQVVEQMWPGLVIVPSMEFGATDSIYTMAAGMPSYGISGMGMDRDENRAHGKDERIKVSDFDAGCEFFYRYLKAVAK</sequence>
<keyword evidence="4 8" id="KW-0378">Hydrolase</keyword>
<evidence type="ECO:0000256" key="1">
    <source>
        <dbReference type="ARBA" id="ARBA00006247"/>
    </source>
</evidence>
<keyword evidence="2" id="KW-0645">Protease</keyword>
<feature type="domain" description="Peptidase M20 dimerisation" evidence="7">
    <location>
        <begin position="220"/>
        <end position="363"/>
    </location>
</feature>
<dbReference type="NCBIfam" id="NF006596">
    <property type="entry name" value="PRK09133.1"/>
    <property type="match status" value="1"/>
</dbReference>